<dbReference type="PANTHER" id="PTHR10353">
    <property type="entry name" value="GLYCOSYL HYDROLASE"/>
    <property type="match status" value="1"/>
</dbReference>
<evidence type="ECO:0000313" key="6">
    <source>
        <dbReference type="Proteomes" id="UP001630127"/>
    </source>
</evidence>
<evidence type="ECO:0000313" key="5">
    <source>
        <dbReference type="EMBL" id="KAL3526313.1"/>
    </source>
</evidence>
<comment type="caution">
    <text evidence="5">The sequence shown here is derived from an EMBL/GenBank/DDBJ whole genome shotgun (WGS) entry which is preliminary data.</text>
</comment>
<keyword evidence="6" id="KW-1185">Reference proteome</keyword>
<dbReference type="PRINTS" id="PR00131">
    <property type="entry name" value="GLHYDRLASE1"/>
</dbReference>
<dbReference type="PANTHER" id="PTHR10353:SF154">
    <property type="entry name" value="BETA-GLUCOSIDASE 9-RELATED"/>
    <property type="match status" value="1"/>
</dbReference>
<organism evidence="5 6">
    <name type="scientific">Cinchona calisaya</name>
    <dbReference type="NCBI Taxonomy" id="153742"/>
    <lineage>
        <taxon>Eukaryota</taxon>
        <taxon>Viridiplantae</taxon>
        <taxon>Streptophyta</taxon>
        <taxon>Embryophyta</taxon>
        <taxon>Tracheophyta</taxon>
        <taxon>Spermatophyta</taxon>
        <taxon>Magnoliopsida</taxon>
        <taxon>eudicotyledons</taxon>
        <taxon>Gunneridae</taxon>
        <taxon>Pentapetalae</taxon>
        <taxon>asterids</taxon>
        <taxon>lamiids</taxon>
        <taxon>Gentianales</taxon>
        <taxon>Rubiaceae</taxon>
        <taxon>Cinchonoideae</taxon>
        <taxon>Cinchoneae</taxon>
        <taxon>Cinchona</taxon>
    </lineage>
</organism>
<name>A0ABD3A520_9GENT</name>
<comment type="similarity">
    <text evidence="1 4">Belongs to the glycosyl hydrolase 1 family.</text>
</comment>
<dbReference type="AlphaFoldDB" id="A0ABD3A520"/>
<protein>
    <recommendedName>
        <fullName evidence="7">Beta-glucosidase</fullName>
    </recommendedName>
</protein>
<dbReference type="GO" id="GO:0004553">
    <property type="term" value="F:hydrolase activity, hydrolyzing O-glycosyl compounds"/>
    <property type="evidence" value="ECO:0007669"/>
    <property type="project" value="UniProtKB-ARBA"/>
</dbReference>
<reference evidence="5 6" key="1">
    <citation type="submission" date="2024-11" db="EMBL/GenBank/DDBJ databases">
        <title>A near-complete genome assembly of Cinchona calisaya.</title>
        <authorList>
            <person name="Lian D.C."/>
            <person name="Zhao X.W."/>
            <person name="Wei L."/>
        </authorList>
    </citation>
    <scope>NUCLEOTIDE SEQUENCE [LARGE SCALE GENOMIC DNA]</scope>
    <source>
        <tissue evidence="5">Nenye</tissue>
    </source>
</reference>
<dbReference type="EMBL" id="JBJUIK010000005">
    <property type="protein sequence ID" value="KAL3526313.1"/>
    <property type="molecule type" value="Genomic_DNA"/>
</dbReference>
<evidence type="ECO:0000256" key="4">
    <source>
        <dbReference type="RuleBase" id="RU003690"/>
    </source>
</evidence>
<dbReference type="GO" id="GO:0009821">
    <property type="term" value="P:alkaloid biosynthetic process"/>
    <property type="evidence" value="ECO:0007669"/>
    <property type="project" value="UniProtKB-ARBA"/>
</dbReference>
<dbReference type="InterPro" id="IPR017853">
    <property type="entry name" value="GH"/>
</dbReference>
<proteinExistence type="inferred from homology"/>
<dbReference type="InterPro" id="IPR001360">
    <property type="entry name" value="Glyco_hydro_1"/>
</dbReference>
<evidence type="ECO:0000256" key="3">
    <source>
        <dbReference type="ARBA" id="ARBA00023295"/>
    </source>
</evidence>
<evidence type="ECO:0000256" key="1">
    <source>
        <dbReference type="ARBA" id="ARBA00010838"/>
    </source>
</evidence>
<gene>
    <name evidence="5" type="ORF">ACH5RR_010969</name>
</gene>
<keyword evidence="2" id="KW-0378">Hydrolase</keyword>
<dbReference type="FunFam" id="3.20.20.80:FF:000020">
    <property type="entry name" value="Beta-glucosidase 12"/>
    <property type="match status" value="1"/>
</dbReference>
<evidence type="ECO:0008006" key="7">
    <source>
        <dbReference type="Google" id="ProtNLM"/>
    </source>
</evidence>
<dbReference type="Proteomes" id="UP001630127">
    <property type="component" value="Unassembled WGS sequence"/>
</dbReference>
<keyword evidence="3" id="KW-0326">Glycosidase</keyword>
<dbReference type="Gene3D" id="3.20.20.80">
    <property type="entry name" value="Glycosidases"/>
    <property type="match status" value="1"/>
</dbReference>
<dbReference type="Pfam" id="PF00232">
    <property type="entry name" value="Glyco_hydro_1"/>
    <property type="match status" value="1"/>
</dbReference>
<evidence type="ECO:0000256" key="2">
    <source>
        <dbReference type="ARBA" id="ARBA00022801"/>
    </source>
</evidence>
<dbReference type="SUPFAM" id="SSF51445">
    <property type="entry name" value="(Trans)glycosidases"/>
    <property type="match status" value="1"/>
</dbReference>
<accession>A0ABD3A520</accession>
<sequence>MALIMNFGLPSMKTSRGPSAENPYVHLSSLDKENRILKRNVELVSSSRARDNSYSRSVTKCLKGVAFPGPDVLQNLVNGTILPDPLIPQTQQISRKDFPTDFKFGCSTSALQTESSPSEGGRGPSTWDFMIGTNQIAVDSYHKYKEDVEVLKKMGADTYRFSISWSRILPDGTVSGGINQEGIDFYNNLINELIKNGITPFVTLFHFDLPTALQNKYNGFLDSRIADDFKAYADICFKTFGDRVKYWITINEPQVFAQYGYVQGLKISDDRVKYPFLAMHNIILTHATAFKHYKENYQATQKGEIGISLVTEWFLPSDESRPNRAAAERAFDFLTGWILEPLVYGDYPFIMKALVRDVLPTFTDAQKQLVKGSHDFIGVNYYTSRYATDSPIVPNETYTSYDQYQHVLENVDNNGKPIGLQSPGNTAIYVYPQGLGDILEYINREYGQPKIYITENGYPEKRDDSIPVETALKDDARIQHIITHLQSVSRALKNGANVKGYIMWALMDCLEVGSAYTVRYGLNYTDYLNNLNRIPKKSSQWFQSTFLKGSN</sequence>